<dbReference type="Proteomes" id="UP000253606">
    <property type="component" value="Plasmid pACPOL4"/>
</dbReference>
<name>A0A2Z5GBF9_9BACT</name>
<dbReference type="KEGG" id="abas:ACPOL_7078"/>
<evidence type="ECO:0000313" key="2">
    <source>
        <dbReference type="Proteomes" id="UP000253606"/>
    </source>
</evidence>
<dbReference type="AlphaFoldDB" id="A0A2Z5GBF9"/>
<geneLocation type="plasmid" evidence="2">
    <name>pacpol4</name>
</geneLocation>
<keyword evidence="1" id="KW-0614">Plasmid</keyword>
<evidence type="ECO:0000313" key="1">
    <source>
        <dbReference type="EMBL" id="AXC16270.1"/>
    </source>
</evidence>
<reference evidence="1 2" key="1">
    <citation type="journal article" date="2018" name="Front. Microbiol.">
        <title>Hydrolytic Capabilities as a Key to Environmental Success: Chitinolytic and Cellulolytic Acidobacteria From Acidic Sub-arctic Soils and Boreal Peatlands.</title>
        <authorList>
            <person name="Belova S.E."/>
            <person name="Ravin N.V."/>
            <person name="Pankratov T.A."/>
            <person name="Rakitin A.L."/>
            <person name="Ivanova A.A."/>
            <person name="Beletsky A.V."/>
            <person name="Mardanov A.V."/>
            <person name="Sinninghe Damste J.S."/>
            <person name="Dedysh S.N."/>
        </authorList>
    </citation>
    <scope>NUCLEOTIDE SEQUENCE [LARGE SCALE GENOMIC DNA]</scope>
    <source>
        <strain evidence="1 2">SBC82</strain>
        <plasmid evidence="2">pacpol4</plasmid>
    </source>
</reference>
<proteinExistence type="predicted"/>
<dbReference type="EMBL" id="CP030843">
    <property type="protein sequence ID" value="AXC16270.1"/>
    <property type="molecule type" value="Genomic_DNA"/>
</dbReference>
<protein>
    <submittedName>
        <fullName evidence="1">Uncharacterized protein</fullName>
    </submittedName>
</protein>
<sequence length="179" mass="19067">MSCLAQATTARVDELQQQIAQNGSQTNAGSPKTSSPIPRQLWGKWTIGKVLPTQNVSCWDQKQANALVGTTLKYRADSFAWNGKTISNSGSTTSTVQRKDFAADNSGSAGSVDFHQLGINSTTVQQIEIQHPDASVYDKSAECCAAVPGETVMLTGQNSLVFGVCGVYYRASRTAQGKS</sequence>
<gene>
    <name evidence="1" type="ORF">ACPOL_7078</name>
</gene>
<keyword evidence="2" id="KW-1185">Reference proteome</keyword>
<organism evidence="1 2">
    <name type="scientific">Acidisarcina polymorpha</name>
    <dbReference type="NCBI Taxonomy" id="2211140"/>
    <lineage>
        <taxon>Bacteria</taxon>
        <taxon>Pseudomonadati</taxon>
        <taxon>Acidobacteriota</taxon>
        <taxon>Terriglobia</taxon>
        <taxon>Terriglobales</taxon>
        <taxon>Acidobacteriaceae</taxon>
        <taxon>Acidisarcina</taxon>
    </lineage>
</organism>
<accession>A0A2Z5GBF9</accession>